<feature type="compositionally biased region" description="Basic and acidic residues" evidence="6">
    <location>
        <begin position="392"/>
        <end position="401"/>
    </location>
</feature>
<organism evidence="7 8">
    <name type="scientific">Apiosordaria backusii</name>
    <dbReference type="NCBI Taxonomy" id="314023"/>
    <lineage>
        <taxon>Eukaryota</taxon>
        <taxon>Fungi</taxon>
        <taxon>Dikarya</taxon>
        <taxon>Ascomycota</taxon>
        <taxon>Pezizomycotina</taxon>
        <taxon>Sordariomycetes</taxon>
        <taxon>Sordariomycetidae</taxon>
        <taxon>Sordariales</taxon>
        <taxon>Lasiosphaeriaceae</taxon>
        <taxon>Apiosordaria</taxon>
    </lineage>
</organism>
<feature type="compositionally biased region" description="Low complexity" evidence="6">
    <location>
        <begin position="490"/>
        <end position="506"/>
    </location>
</feature>
<feature type="region of interest" description="Disordered" evidence="6">
    <location>
        <begin position="452"/>
        <end position="506"/>
    </location>
</feature>
<reference evidence="7" key="1">
    <citation type="submission" date="2023-06" db="EMBL/GenBank/DDBJ databases">
        <title>Genome-scale phylogeny and comparative genomics of the fungal order Sordariales.</title>
        <authorList>
            <consortium name="Lawrence Berkeley National Laboratory"/>
            <person name="Hensen N."/>
            <person name="Bonometti L."/>
            <person name="Westerberg I."/>
            <person name="Brannstrom I.O."/>
            <person name="Guillou S."/>
            <person name="Cros-Aarteil S."/>
            <person name="Calhoun S."/>
            <person name="Haridas S."/>
            <person name="Kuo A."/>
            <person name="Mondo S."/>
            <person name="Pangilinan J."/>
            <person name="Riley R."/>
            <person name="Labutti K."/>
            <person name="Andreopoulos B."/>
            <person name="Lipzen A."/>
            <person name="Chen C."/>
            <person name="Yanf M."/>
            <person name="Daum C."/>
            <person name="Ng V."/>
            <person name="Clum A."/>
            <person name="Steindorff A."/>
            <person name="Ohm R."/>
            <person name="Martin F."/>
            <person name="Silar P."/>
            <person name="Natvig D."/>
            <person name="Lalanne C."/>
            <person name="Gautier V."/>
            <person name="Ament-Velasquez S.L."/>
            <person name="Kruys A."/>
            <person name="Hutchinson M.I."/>
            <person name="Powell A.J."/>
            <person name="Barry K."/>
            <person name="Miller A.N."/>
            <person name="Grigoriev I.V."/>
            <person name="Debuchy R."/>
            <person name="Gladieux P."/>
            <person name="Thoren M.H."/>
            <person name="Johannesson H."/>
        </authorList>
    </citation>
    <scope>NUCLEOTIDE SEQUENCE</scope>
    <source>
        <strain evidence="7">CBS 540.89</strain>
    </source>
</reference>
<dbReference type="Proteomes" id="UP001172159">
    <property type="component" value="Unassembled WGS sequence"/>
</dbReference>
<dbReference type="GO" id="GO:0000228">
    <property type="term" value="C:nuclear chromosome"/>
    <property type="evidence" value="ECO:0007669"/>
    <property type="project" value="InterPro"/>
</dbReference>
<name>A0AA40F066_9PEZI</name>
<feature type="region of interest" description="Disordered" evidence="6">
    <location>
        <begin position="1"/>
        <end position="69"/>
    </location>
</feature>
<evidence type="ECO:0000256" key="2">
    <source>
        <dbReference type="ARBA" id="ARBA00010239"/>
    </source>
</evidence>
<feature type="compositionally biased region" description="Polar residues" evidence="6">
    <location>
        <begin position="33"/>
        <end position="44"/>
    </location>
</feature>
<comment type="subcellular location">
    <subcellularLocation>
        <location evidence="1">Nucleus</location>
    </subcellularLocation>
</comment>
<dbReference type="AlphaFoldDB" id="A0AA40F066"/>
<feature type="compositionally biased region" description="Gly residues" evidence="6">
    <location>
        <begin position="761"/>
        <end position="771"/>
    </location>
</feature>
<sequence length="785" mass="86456">MAAPQVSAAGMGTSSTSTAGGDVPADADVQVDGASSSNQPSANTPADGPSKSAAANPQPNDGDATLPIRDKESFTRVMVDRFQTRDWIHSALLSEDQIRLEKNTKDTLARTSDFKTYKEFYHQYPARLYGEGYRGYGNGYTENGGTTKLIYPFQRRRPGRRTTPPVKLSKTQVKKQAEQPEELVPVRIDVDYDKIKLRDTFTFNLYERLVSVEHFAAQLVEDMGLEPPLAKPVYDQVVAQMTEQLQDFYPFVHSEEEALDPELPYSAYKNDEMRILVKLNITIGAHTLVDQFEWEINNPLNSPEEFAACMARDLSLSGEFTTAIAHCIREQAQLFTRSLYSVGHPFDGRPIEDPDLVAAFLPTPLPSVFRPQQQAKDYAPYLYENTEAELERTETMFSREQRRQKRSINRRGGPQLPDLKERQRTIRTSIVSSVLPGAALDIEESRLFKRATGAGTGRGGKRTARDGVDLSDSEDSDDSDPDSPAVSQLQGTARTRGMRGAATAAAQRMANLGRSETPEAVIHHHETRTSRRFGREATREQTEDVPQQYIVTLRVNPARLRKFLREYKPRPLTLLGSATPTPAHLRAPNATALPGSMGPPSTPSATGNQGVGFMAPNVQNQQDGIPAPPVNPDGTAPKVIPPPPPEWLTTCLDELRRDYPNDIFDYQMRYFAINSETGNSIPLPLTPEQMAFPTTKYVFLPRIKCADCPGKSYTVGPEHTVKGFEVHLRKNNTHQERVRARLASGGGLPVVGDGRSPSVGSGSGAPAGGSGIVIPALNPNQTRSS</sequence>
<comment type="similarity">
    <text evidence="2">Belongs to the SNF5 family.</text>
</comment>
<feature type="region of interest" description="Disordered" evidence="6">
    <location>
        <begin position="392"/>
        <end position="424"/>
    </location>
</feature>
<proteinExistence type="inferred from homology"/>
<evidence type="ECO:0000256" key="6">
    <source>
        <dbReference type="SAM" id="MobiDB-lite"/>
    </source>
</evidence>
<feature type="region of interest" description="Disordered" evidence="6">
    <location>
        <begin position="744"/>
        <end position="785"/>
    </location>
</feature>
<feature type="compositionally biased region" description="Acidic residues" evidence="6">
    <location>
        <begin position="469"/>
        <end position="481"/>
    </location>
</feature>
<keyword evidence="8" id="KW-1185">Reference proteome</keyword>
<evidence type="ECO:0000256" key="5">
    <source>
        <dbReference type="ARBA" id="ARBA00023242"/>
    </source>
</evidence>
<dbReference type="Pfam" id="PF04855">
    <property type="entry name" value="SNF5"/>
    <property type="match status" value="1"/>
</dbReference>
<protein>
    <submittedName>
        <fullName evidence="7">Uncharacterized protein</fullName>
    </submittedName>
</protein>
<evidence type="ECO:0000256" key="3">
    <source>
        <dbReference type="ARBA" id="ARBA00023015"/>
    </source>
</evidence>
<evidence type="ECO:0000313" key="8">
    <source>
        <dbReference type="Proteomes" id="UP001172159"/>
    </source>
</evidence>
<keyword evidence="3" id="KW-0805">Transcription regulation</keyword>
<gene>
    <name evidence="7" type="ORF">B0T21DRAFT_24996</name>
</gene>
<dbReference type="PANTHER" id="PTHR10019">
    <property type="entry name" value="SNF5"/>
    <property type="match status" value="1"/>
</dbReference>
<feature type="compositionally biased region" description="Low complexity" evidence="6">
    <location>
        <begin position="7"/>
        <end position="21"/>
    </location>
</feature>
<keyword evidence="5" id="KW-0539">Nucleus</keyword>
<comment type="caution">
    <text evidence="7">The sequence shown here is derived from an EMBL/GenBank/DDBJ whole genome shotgun (WGS) entry which is preliminary data.</text>
</comment>
<evidence type="ECO:0000256" key="1">
    <source>
        <dbReference type="ARBA" id="ARBA00004123"/>
    </source>
</evidence>
<dbReference type="GO" id="GO:0006338">
    <property type="term" value="P:chromatin remodeling"/>
    <property type="evidence" value="ECO:0007669"/>
    <property type="project" value="InterPro"/>
</dbReference>
<evidence type="ECO:0000313" key="7">
    <source>
        <dbReference type="EMBL" id="KAK0748569.1"/>
    </source>
</evidence>
<feature type="region of interest" description="Disordered" evidence="6">
    <location>
        <begin position="521"/>
        <end position="541"/>
    </location>
</feature>
<evidence type="ECO:0000256" key="4">
    <source>
        <dbReference type="ARBA" id="ARBA00023163"/>
    </source>
</evidence>
<keyword evidence="4" id="KW-0804">Transcription</keyword>
<accession>A0AA40F066</accession>
<dbReference type="EMBL" id="JAUKTV010000001">
    <property type="protein sequence ID" value="KAK0748569.1"/>
    <property type="molecule type" value="Genomic_DNA"/>
</dbReference>
<feature type="compositionally biased region" description="Low complexity" evidence="6">
    <location>
        <begin position="750"/>
        <end position="760"/>
    </location>
</feature>
<dbReference type="InterPro" id="IPR006939">
    <property type="entry name" value="SNF5"/>
</dbReference>